<keyword evidence="4 6" id="KW-1133">Transmembrane helix</keyword>
<keyword evidence="3 6" id="KW-0812">Transmembrane</keyword>
<dbReference type="PANTHER" id="PTHR22779">
    <property type="entry name" value="SD17342P"/>
    <property type="match status" value="1"/>
</dbReference>
<comment type="similarity">
    <text evidence="2">Belongs to the TMEM170 family.</text>
</comment>
<dbReference type="AlphaFoldDB" id="A0A915DGA0"/>
<keyword evidence="7" id="KW-1185">Reference proteome</keyword>
<comment type="subcellular location">
    <subcellularLocation>
        <location evidence="1">Membrane</location>
        <topology evidence="1">Multi-pass membrane protein</topology>
    </subcellularLocation>
</comment>
<reference evidence="8" key="1">
    <citation type="submission" date="2022-11" db="UniProtKB">
        <authorList>
            <consortium name="WormBaseParasite"/>
        </authorList>
    </citation>
    <scope>IDENTIFICATION</scope>
</reference>
<accession>A0A915DGA0</accession>
<evidence type="ECO:0000256" key="2">
    <source>
        <dbReference type="ARBA" id="ARBA00006325"/>
    </source>
</evidence>
<organism evidence="7 8">
    <name type="scientific">Ditylenchus dipsaci</name>
    <dbReference type="NCBI Taxonomy" id="166011"/>
    <lineage>
        <taxon>Eukaryota</taxon>
        <taxon>Metazoa</taxon>
        <taxon>Ecdysozoa</taxon>
        <taxon>Nematoda</taxon>
        <taxon>Chromadorea</taxon>
        <taxon>Rhabditida</taxon>
        <taxon>Tylenchina</taxon>
        <taxon>Tylenchomorpha</taxon>
        <taxon>Sphaerularioidea</taxon>
        <taxon>Anguinidae</taxon>
        <taxon>Anguininae</taxon>
        <taxon>Ditylenchus</taxon>
    </lineage>
</organism>
<evidence type="ECO:0000256" key="4">
    <source>
        <dbReference type="ARBA" id="ARBA00022989"/>
    </source>
</evidence>
<sequence length="91" mass="9998">MAASYVFAHLIAFCLAVTMLRHHPWVLFISFPFLVMTVLGPTSLGALTSGSIALTFAMANKPITPWHCMIIGCSQTFCVILTSFFRIMATL</sequence>
<proteinExistence type="inferred from homology"/>
<evidence type="ECO:0000256" key="3">
    <source>
        <dbReference type="ARBA" id="ARBA00022692"/>
    </source>
</evidence>
<dbReference type="InterPro" id="IPR019334">
    <property type="entry name" value="TMEM170A/B/YPR153W-like"/>
</dbReference>
<feature type="transmembrane region" description="Helical" evidence="6">
    <location>
        <begin position="68"/>
        <end position="89"/>
    </location>
</feature>
<protein>
    <submittedName>
        <fullName evidence="8">Transmembrane protein</fullName>
    </submittedName>
</protein>
<dbReference type="Proteomes" id="UP000887574">
    <property type="component" value="Unplaced"/>
</dbReference>
<evidence type="ECO:0000313" key="7">
    <source>
        <dbReference type="Proteomes" id="UP000887574"/>
    </source>
</evidence>
<evidence type="ECO:0000256" key="6">
    <source>
        <dbReference type="SAM" id="Phobius"/>
    </source>
</evidence>
<feature type="transmembrane region" description="Helical" evidence="6">
    <location>
        <begin position="31"/>
        <end position="56"/>
    </location>
</feature>
<dbReference type="GO" id="GO:0016020">
    <property type="term" value="C:membrane"/>
    <property type="evidence" value="ECO:0007669"/>
    <property type="project" value="UniProtKB-SubCell"/>
</dbReference>
<dbReference type="PANTHER" id="PTHR22779:SF6">
    <property type="entry name" value="SD17342P"/>
    <property type="match status" value="1"/>
</dbReference>
<evidence type="ECO:0000256" key="5">
    <source>
        <dbReference type="ARBA" id="ARBA00023136"/>
    </source>
</evidence>
<dbReference type="Pfam" id="PF10190">
    <property type="entry name" value="Tmemb_170"/>
    <property type="match status" value="1"/>
</dbReference>
<name>A0A915DGA0_9BILA</name>
<evidence type="ECO:0000256" key="1">
    <source>
        <dbReference type="ARBA" id="ARBA00004141"/>
    </source>
</evidence>
<keyword evidence="5 6" id="KW-0472">Membrane</keyword>
<dbReference type="WBParaSite" id="jg19137">
    <property type="protein sequence ID" value="jg19137"/>
    <property type="gene ID" value="jg19137"/>
</dbReference>
<evidence type="ECO:0000313" key="8">
    <source>
        <dbReference type="WBParaSite" id="jg19137"/>
    </source>
</evidence>